<dbReference type="Proteomes" id="UP000190312">
    <property type="component" value="Unassembled WGS sequence"/>
</dbReference>
<sequence length="1043" mass="116996">MNTFRKHAEGKSLQDVKVSAYSKLRAHRDRSQRNPSNFQLILHLVKQPVVMLHFCVICGVLIRRTSFAPGVLPDDDLQWYQQLHIVWRREISDTATLSGVGYIDSDDRVIAPLGPESSYRDASVTFEEYIPYYEGSQLPWSFFFHATCWDILLQRVPEGLSDLSRFSSIFHNVLYCTTWSRHRYVRPGHDFGGSIQFQKPAGDPIRKIIAEGYSYLLAEPLQPQNMAEILRICGGHKVFTVPTRAPIIRSSQGSRDIFSRLPLEVLYMIIELLPSSDIGRLRLASTSTAHVTRPTSLPQRFWRSRFRPDFEMGFAMPIEATIDEDWRKAYFAIRHALSSPLDSAYLKNRQRMWNIVTVNASLLAEHMKGSGLSGDLHNDNNDSCPKLQNGLSELGRGQIITTQFSTSCHEYLHVGSRKLSDTSIVLPVNEGEVRIIWLSMICFNSQKFIAGVRFQALDSSTQGCRNYSLGYISRGSEVKVDIPLSHRIAGFELATRVNGVVGMRVVLQKGSDKSWTSWVGDVGDGDPNIAFGMLSLTKGLQRALIVAGFDAFKMLDLAILREAPARLEDVPLQPLWTPVCPRGPLTPALQYSSRGSFNAMLVMDFGGNHGQNLAHLTRIVAHIQEYSAPIVGLTFYFDNQKNIHFGRQGRMEVSSFFDGPAGERVVSVTYERASTSCGIVTLQIHTNYGSTAVFMPNELRKWPSTKLSVPAPPNTPSDLSLQRPSTEYSTETLRAPEDQQITGFAANLESVLPQWRGAYVRVYFLTDKTSPAAGVRFDIRKIEPLYHLGRVVQVSIFTSTRTEMYPNDSSLSMDKHNILRFQESRLEELSSLAWIFNDVWDYPRVIYSPKASGSQLLTWDPFKISVYRPWIAPQKALFKETNQDDILSSATGFYGVKHPYVIVGLRLIYESGVSIDIGDVTGPQAPRSIELDRSESIIGIELFKDMLGLVSINFHTVHRVTGHKAIRGLIDISPTEVTRPGMGGSIHRYHIDISSGLLRHNSLSSDTTDKSEENIPSGEVVGLWGFLMPDHGLCIGLLLLQAE</sequence>
<dbReference type="InterPro" id="IPR036047">
    <property type="entry name" value="F-box-like_dom_sf"/>
</dbReference>
<name>A0A1S9DS79_ASPOZ</name>
<reference evidence="2 3" key="1">
    <citation type="submission" date="2016-10" db="EMBL/GenBank/DDBJ databases">
        <title>Genome sequencing of Aspergillus oryzae BCC7051.</title>
        <authorList>
            <person name="Thammarongtham C."/>
            <person name="Vorapreeda T."/>
            <person name="Nookaew I."/>
            <person name="Srisuk T."/>
            <person name="Land M."/>
            <person name="Jeennor S."/>
            <person name="Laoteng K."/>
        </authorList>
    </citation>
    <scope>NUCLEOTIDE SEQUENCE [LARGE SCALE GENOMIC DNA]</scope>
    <source>
        <strain evidence="2 3">BCC7051</strain>
    </source>
</reference>
<feature type="domain" description="F-box" evidence="1">
    <location>
        <begin position="255"/>
        <end position="305"/>
    </location>
</feature>
<dbReference type="OrthoDB" id="4491580at2759"/>
<dbReference type="AlphaFoldDB" id="A0A1S9DS79"/>
<dbReference type="InterPro" id="IPR001810">
    <property type="entry name" value="F-box_dom"/>
</dbReference>
<proteinExistence type="predicted"/>
<dbReference type="InterPro" id="IPR056021">
    <property type="entry name" value="DUF7600"/>
</dbReference>
<dbReference type="SUPFAM" id="SSF81383">
    <property type="entry name" value="F-box domain"/>
    <property type="match status" value="1"/>
</dbReference>
<evidence type="ECO:0000259" key="1">
    <source>
        <dbReference type="PROSITE" id="PS50181"/>
    </source>
</evidence>
<protein>
    <submittedName>
        <fullName evidence="2">Cyclin domain protein F-box protein</fullName>
    </submittedName>
</protein>
<dbReference type="VEuPathDB" id="FungiDB:AO090102000655"/>
<dbReference type="Pfam" id="PF24539">
    <property type="entry name" value="DUF7600"/>
    <property type="match status" value="1"/>
</dbReference>
<dbReference type="PROSITE" id="PS50181">
    <property type="entry name" value="FBOX"/>
    <property type="match status" value="1"/>
</dbReference>
<dbReference type="eggNOG" id="ENOG502SRPF">
    <property type="taxonomic scope" value="Eukaryota"/>
</dbReference>
<accession>A0A1S9DS79</accession>
<comment type="caution">
    <text evidence="2">The sequence shown here is derived from an EMBL/GenBank/DDBJ whole genome shotgun (WGS) entry which is preliminary data.</text>
</comment>
<evidence type="ECO:0000313" key="3">
    <source>
        <dbReference type="Proteomes" id="UP000190312"/>
    </source>
</evidence>
<gene>
    <name evidence="2" type="ORF">OAory_01084150</name>
</gene>
<dbReference type="EMBL" id="MKZY01000003">
    <property type="protein sequence ID" value="OOO11945.1"/>
    <property type="molecule type" value="Genomic_DNA"/>
</dbReference>
<evidence type="ECO:0000313" key="2">
    <source>
        <dbReference type="EMBL" id="OOO11945.1"/>
    </source>
</evidence>
<organism evidence="2 3">
    <name type="scientific">Aspergillus oryzae</name>
    <name type="common">Yellow koji mold</name>
    <dbReference type="NCBI Taxonomy" id="5062"/>
    <lineage>
        <taxon>Eukaryota</taxon>
        <taxon>Fungi</taxon>
        <taxon>Dikarya</taxon>
        <taxon>Ascomycota</taxon>
        <taxon>Pezizomycotina</taxon>
        <taxon>Eurotiomycetes</taxon>
        <taxon>Eurotiomycetidae</taxon>
        <taxon>Eurotiales</taxon>
        <taxon>Aspergillaceae</taxon>
        <taxon>Aspergillus</taxon>
        <taxon>Aspergillus subgen. Circumdati</taxon>
    </lineage>
</organism>